<reference evidence="3" key="1">
    <citation type="submission" date="2016-10" db="EMBL/GenBank/DDBJ databases">
        <authorList>
            <person name="Varghese N."/>
            <person name="Submissions S."/>
        </authorList>
    </citation>
    <scope>NUCLEOTIDE SEQUENCE [LARGE SCALE GENOMIC DNA]</scope>
    <source>
        <strain evidence="3">DSM 21368</strain>
    </source>
</reference>
<proteinExistence type="predicted"/>
<keyword evidence="1" id="KW-0472">Membrane</keyword>
<keyword evidence="3" id="KW-1185">Reference proteome</keyword>
<sequence>MYASRGPGIGATAALAYTGVATGFYLLVALVVIIAGLLLVRTAHLKRVEH</sequence>
<name>A0A1H5CDN6_9MICO</name>
<organism evidence="2 3">
    <name type="scientific">Ruania alba</name>
    <dbReference type="NCBI Taxonomy" id="648782"/>
    <lineage>
        <taxon>Bacteria</taxon>
        <taxon>Bacillati</taxon>
        <taxon>Actinomycetota</taxon>
        <taxon>Actinomycetes</taxon>
        <taxon>Micrococcales</taxon>
        <taxon>Ruaniaceae</taxon>
        <taxon>Ruania</taxon>
    </lineage>
</organism>
<evidence type="ECO:0000256" key="1">
    <source>
        <dbReference type="SAM" id="Phobius"/>
    </source>
</evidence>
<keyword evidence="1" id="KW-1133">Transmembrane helix</keyword>
<dbReference type="EMBL" id="FNTX01000001">
    <property type="protein sequence ID" value="SED64909.1"/>
    <property type="molecule type" value="Genomic_DNA"/>
</dbReference>
<keyword evidence="1" id="KW-0812">Transmembrane</keyword>
<dbReference type="STRING" id="648782.SAMN04488554_0345"/>
<dbReference type="RefSeq" id="WP_175476903.1">
    <property type="nucleotide sequence ID" value="NZ_FNTX01000001.1"/>
</dbReference>
<gene>
    <name evidence="2" type="ORF">SAMN04488554_0345</name>
</gene>
<evidence type="ECO:0000313" key="2">
    <source>
        <dbReference type="EMBL" id="SED64909.1"/>
    </source>
</evidence>
<dbReference type="Proteomes" id="UP000199220">
    <property type="component" value="Unassembled WGS sequence"/>
</dbReference>
<protein>
    <submittedName>
        <fullName evidence="2">Uncharacterized protein</fullName>
    </submittedName>
</protein>
<feature type="transmembrane region" description="Helical" evidence="1">
    <location>
        <begin position="14"/>
        <end position="40"/>
    </location>
</feature>
<dbReference type="AlphaFoldDB" id="A0A1H5CDN6"/>
<evidence type="ECO:0000313" key="3">
    <source>
        <dbReference type="Proteomes" id="UP000199220"/>
    </source>
</evidence>
<accession>A0A1H5CDN6</accession>